<feature type="region of interest" description="Disordered" evidence="1">
    <location>
        <begin position="31"/>
        <end position="136"/>
    </location>
</feature>
<protein>
    <submittedName>
        <fullName evidence="2">Uncharacterized protein</fullName>
    </submittedName>
</protein>
<feature type="compositionally biased region" description="Pro residues" evidence="1">
    <location>
        <begin position="104"/>
        <end position="131"/>
    </location>
</feature>
<dbReference type="OrthoDB" id="4161595at2759"/>
<name>A0A1L9WUH3_ASPA1</name>
<proteinExistence type="predicted"/>
<evidence type="ECO:0000256" key="1">
    <source>
        <dbReference type="SAM" id="MobiDB-lite"/>
    </source>
</evidence>
<dbReference type="GeneID" id="30971302"/>
<sequence length="302" mass="34101">MSQDQSQTQSPPELAMLRRLHSFRYALRSSGPVAGAGAAPSGPHHSSAPYNNVTSTTTTSTTSTTTTSEDIDADTDTDTDTETDTNAEEDEDYEDSSSEDEPDPNPPNPLPTPPNTPPPPPPPPNPNPNPPSNHIRCAYTRTCTTTTTPGHPQHYRKLISHIFGRNKHSTKQIPATLWCCYYCRKHYQRARYRERDTWALTQCFWVGQMLQRLRTLPDMVGFRVQLRLRQQQQSLRSSPSVGKPVVPGWLVKRITSRDREVWSFEETQALVGGEIREWLLELRARNVAAGEFPDVEILPVWR</sequence>
<evidence type="ECO:0000313" key="3">
    <source>
        <dbReference type="Proteomes" id="UP000184546"/>
    </source>
</evidence>
<reference evidence="3" key="1">
    <citation type="journal article" date="2017" name="Genome Biol.">
        <title>Comparative genomics reveals high biological diversity and specific adaptations in the industrially and medically important fungal genus Aspergillus.</title>
        <authorList>
            <person name="de Vries R.P."/>
            <person name="Riley R."/>
            <person name="Wiebenga A."/>
            <person name="Aguilar-Osorio G."/>
            <person name="Amillis S."/>
            <person name="Uchima C.A."/>
            <person name="Anderluh G."/>
            <person name="Asadollahi M."/>
            <person name="Askin M."/>
            <person name="Barry K."/>
            <person name="Battaglia E."/>
            <person name="Bayram O."/>
            <person name="Benocci T."/>
            <person name="Braus-Stromeyer S.A."/>
            <person name="Caldana C."/>
            <person name="Canovas D."/>
            <person name="Cerqueira G.C."/>
            <person name="Chen F."/>
            <person name="Chen W."/>
            <person name="Choi C."/>
            <person name="Clum A."/>
            <person name="Dos Santos R.A."/>
            <person name="Damasio A.R."/>
            <person name="Diallinas G."/>
            <person name="Emri T."/>
            <person name="Fekete E."/>
            <person name="Flipphi M."/>
            <person name="Freyberg S."/>
            <person name="Gallo A."/>
            <person name="Gournas C."/>
            <person name="Habgood R."/>
            <person name="Hainaut M."/>
            <person name="Harispe M.L."/>
            <person name="Henrissat B."/>
            <person name="Hilden K.S."/>
            <person name="Hope R."/>
            <person name="Hossain A."/>
            <person name="Karabika E."/>
            <person name="Karaffa L."/>
            <person name="Karanyi Z."/>
            <person name="Krasevec N."/>
            <person name="Kuo A."/>
            <person name="Kusch H."/>
            <person name="LaButti K."/>
            <person name="Lagendijk E.L."/>
            <person name="Lapidus A."/>
            <person name="Levasseur A."/>
            <person name="Lindquist E."/>
            <person name="Lipzen A."/>
            <person name="Logrieco A.F."/>
            <person name="MacCabe A."/>
            <person name="Maekelae M.R."/>
            <person name="Malavazi I."/>
            <person name="Melin P."/>
            <person name="Meyer V."/>
            <person name="Mielnichuk N."/>
            <person name="Miskei M."/>
            <person name="Molnar A.P."/>
            <person name="Mule G."/>
            <person name="Ngan C.Y."/>
            <person name="Orejas M."/>
            <person name="Orosz E."/>
            <person name="Ouedraogo J.P."/>
            <person name="Overkamp K.M."/>
            <person name="Park H.-S."/>
            <person name="Perrone G."/>
            <person name="Piumi F."/>
            <person name="Punt P.J."/>
            <person name="Ram A.F."/>
            <person name="Ramon A."/>
            <person name="Rauscher S."/>
            <person name="Record E."/>
            <person name="Riano-Pachon D.M."/>
            <person name="Robert V."/>
            <person name="Roehrig J."/>
            <person name="Ruller R."/>
            <person name="Salamov A."/>
            <person name="Salih N.S."/>
            <person name="Samson R.A."/>
            <person name="Sandor E."/>
            <person name="Sanguinetti M."/>
            <person name="Schuetze T."/>
            <person name="Sepcic K."/>
            <person name="Shelest E."/>
            <person name="Sherlock G."/>
            <person name="Sophianopoulou V."/>
            <person name="Squina F.M."/>
            <person name="Sun H."/>
            <person name="Susca A."/>
            <person name="Todd R.B."/>
            <person name="Tsang A."/>
            <person name="Unkles S.E."/>
            <person name="van de Wiele N."/>
            <person name="van Rossen-Uffink D."/>
            <person name="Oliveira J.V."/>
            <person name="Vesth T.C."/>
            <person name="Visser J."/>
            <person name="Yu J.-H."/>
            <person name="Zhou M."/>
            <person name="Andersen M.R."/>
            <person name="Archer D.B."/>
            <person name="Baker S.E."/>
            <person name="Benoit I."/>
            <person name="Brakhage A.A."/>
            <person name="Braus G.H."/>
            <person name="Fischer R."/>
            <person name="Frisvad J.C."/>
            <person name="Goldman G.H."/>
            <person name="Houbraken J."/>
            <person name="Oakley B."/>
            <person name="Pocsi I."/>
            <person name="Scazzocchio C."/>
            <person name="Seiboth B."/>
            <person name="vanKuyk P.A."/>
            <person name="Wortman J."/>
            <person name="Dyer P.S."/>
            <person name="Grigoriev I.V."/>
        </authorList>
    </citation>
    <scope>NUCLEOTIDE SEQUENCE [LARGE SCALE GENOMIC DNA]</scope>
    <source>
        <strain evidence="3">ATCC 16872 / CBS 172.66 / WB 5094</strain>
    </source>
</reference>
<gene>
    <name evidence="2" type="ORF">ASPACDRAFT_1856480</name>
</gene>
<dbReference type="RefSeq" id="XP_020056244.1">
    <property type="nucleotide sequence ID" value="XM_020197488.1"/>
</dbReference>
<organism evidence="2 3">
    <name type="scientific">Aspergillus aculeatus (strain ATCC 16872 / CBS 172.66 / WB 5094)</name>
    <dbReference type="NCBI Taxonomy" id="690307"/>
    <lineage>
        <taxon>Eukaryota</taxon>
        <taxon>Fungi</taxon>
        <taxon>Dikarya</taxon>
        <taxon>Ascomycota</taxon>
        <taxon>Pezizomycotina</taxon>
        <taxon>Eurotiomycetes</taxon>
        <taxon>Eurotiomycetidae</taxon>
        <taxon>Eurotiales</taxon>
        <taxon>Aspergillaceae</taxon>
        <taxon>Aspergillus</taxon>
        <taxon>Aspergillus subgen. Circumdati</taxon>
    </lineage>
</organism>
<dbReference type="Proteomes" id="UP000184546">
    <property type="component" value="Unassembled WGS sequence"/>
</dbReference>
<dbReference type="VEuPathDB" id="FungiDB:ASPACDRAFT_1856480"/>
<dbReference type="OMA" id="RYRNDEW"/>
<dbReference type="EMBL" id="KV878977">
    <property type="protein sequence ID" value="OJJ99904.1"/>
    <property type="molecule type" value="Genomic_DNA"/>
</dbReference>
<keyword evidence="3" id="KW-1185">Reference proteome</keyword>
<feature type="compositionally biased region" description="Acidic residues" evidence="1">
    <location>
        <begin position="69"/>
        <end position="103"/>
    </location>
</feature>
<feature type="compositionally biased region" description="Low complexity" evidence="1">
    <location>
        <begin position="31"/>
        <end position="68"/>
    </location>
</feature>
<dbReference type="AlphaFoldDB" id="A0A1L9WUH3"/>
<evidence type="ECO:0000313" key="2">
    <source>
        <dbReference type="EMBL" id="OJJ99904.1"/>
    </source>
</evidence>
<dbReference type="STRING" id="690307.A0A1L9WUH3"/>
<accession>A0A1L9WUH3</accession>